<sequence length="390" mass="42081">MKRWVPISLVWLFAVSVPMAGVVDEVTRSDGIPTSAGWLVFVLAFVSVGALIVSRRPRHPIGWILLLAGVSSVLVGFAGYAADELIRLGMDQPAFVVGWFSTWAWLPVWLAPTFGLLLFPTGRLPSRRWRPVAWLAVGGFLAQFVAAAFAPGPMQDITVDNPFGVDVGIDLWSALTAVGTVALLMAVAASILSLVVRYRAARTVERQQIKWLMYAGMLVAAGLCAVVGLDTLGGPATAPYQELIPSLALATVPVATGIAIQRHRLFDIDVVVNRTLVYGGLTVSLGAAYVGSVLLLQLVLRPLTEASGLAVAASTLTVAALFRPVRSRIQAVVDRRFFRRKYDATRTLAAFSVRLRDELDVDALGADLQSAVRDTMQPDHVSLWLRSADR</sequence>
<protein>
    <submittedName>
        <fullName evidence="2">Uncharacterized protein</fullName>
    </submittedName>
</protein>
<organism evidence="2 3">
    <name type="scientific">Kribbella steppae</name>
    <dbReference type="NCBI Taxonomy" id="2512223"/>
    <lineage>
        <taxon>Bacteria</taxon>
        <taxon>Bacillati</taxon>
        <taxon>Actinomycetota</taxon>
        <taxon>Actinomycetes</taxon>
        <taxon>Propionibacteriales</taxon>
        <taxon>Kribbellaceae</taxon>
        <taxon>Kribbella</taxon>
    </lineage>
</organism>
<feature type="transmembrane region" description="Helical" evidence="1">
    <location>
        <begin position="276"/>
        <end position="300"/>
    </location>
</feature>
<evidence type="ECO:0000256" key="1">
    <source>
        <dbReference type="SAM" id="Phobius"/>
    </source>
</evidence>
<dbReference type="RefSeq" id="WP_132214816.1">
    <property type="nucleotide sequence ID" value="NZ_SLWN01000018.1"/>
</dbReference>
<feature type="transmembrane region" description="Helical" evidence="1">
    <location>
        <begin position="36"/>
        <end position="54"/>
    </location>
</feature>
<dbReference type="OrthoDB" id="3808459at2"/>
<accession>A0A4R2H056</accession>
<evidence type="ECO:0000313" key="2">
    <source>
        <dbReference type="EMBL" id="TCO17291.1"/>
    </source>
</evidence>
<feature type="transmembrane region" description="Helical" evidence="1">
    <location>
        <begin position="243"/>
        <end position="260"/>
    </location>
</feature>
<reference evidence="2 3" key="1">
    <citation type="journal article" date="2015" name="Stand. Genomic Sci.">
        <title>Genomic Encyclopedia of Bacterial and Archaeal Type Strains, Phase III: the genomes of soil and plant-associated and newly described type strains.</title>
        <authorList>
            <person name="Whitman W.B."/>
            <person name="Woyke T."/>
            <person name="Klenk H.P."/>
            <person name="Zhou Y."/>
            <person name="Lilburn T.G."/>
            <person name="Beck B.J."/>
            <person name="De Vos P."/>
            <person name="Vandamme P."/>
            <person name="Eisen J.A."/>
            <person name="Garrity G."/>
            <person name="Hugenholtz P."/>
            <person name="Kyrpides N.C."/>
        </authorList>
    </citation>
    <scope>NUCLEOTIDE SEQUENCE [LARGE SCALE GENOMIC DNA]</scope>
    <source>
        <strain evidence="2 3">VKM Ac-2572</strain>
    </source>
</reference>
<feature type="transmembrane region" description="Helical" evidence="1">
    <location>
        <begin position="306"/>
        <end position="325"/>
    </location>
</feature>
<comment type="caution">
    <text evidence="2">The sequence shown here is derived from an EMBL/GenBank/DDBJ whole genome shotgun (WGS) entry which is preliminary data.</text>
</comment>
<proteinExistence type="predicted"/>
<dbReference type="EMBL" id="SLWN01000018">
    <property type="protein sequence ID" value="TCO17291.1"/>
    <property type="molecule type" value="Genomic_DNA"/>
</dbReference>
<feature type="transmembrane region" description="Helical" evidence="1">
    <location>
        <begin position="61"/>
        <end position="82"/>
    </location>
</feature>
<dbReference type="AlphaFoldDB" id="A0A4R2H056"/>
<keyword evidence="1" id="KW-1133">Transmembrane helix</keyword>
<gene>
    <name evidence="2" type="ORF">EV652_118119</name>
</gene>
<dbReference type="Proteomes" id="UP000294508">
    <property type="component" value="Unassembled WGS sequence"/>
</dbReference>
<evidence type="ECO:0000313" key="3">
    <source>
        <dbReference type="Proteomes" id="UP000294508"/>
    </source>
</evidence>
<keyword evidence="1" id="KW-0472">Membrane</keyword>
<keyword evidence="3" id="KW-1185">Reference proteome</keyword>
<feature type="transmembrane region" description="Helical" evidence="1">
    <location>
        <begin position="211"/>
        <end position="231"/>
    </location>
</feature>
<name>A0A4R2H056_9ACTN</name>
<keyword evidence="1" id="KW-0812">Transmembrane</keyword>
<feature type="transmembrane region" description="Helical" evidence="1">
    <location>
        <begin position="171"/>
        <end position="199"/>
    </location>
</feature>
<feature type="transmembrane region" description="Helical" evidence="1">
    <location>
        <begin position="132"/>
        <end position="151"/>
    </location>
</feature>
<feature type="transmembrane region" description="Helical" evidence="1">
    <location>
        <begin position="102"/>
        <end position="120"/>
    </location>
</feature>